<protein>
    <submittedName>
        <fullName evidence="5">GNAT family N-acetyltransferase</fullName>
    </submittedName>
</protein>
<dbReference type="Gene3D" id="3.40.630.30">
    <property type="match status" value="1"/>
</dbReference>
<dbReference type="InterPro" id="IPR000182">
    <property type="entry name" value="GNAT_dom"/>
</dbReference>
<dbReference type="GO" id="GO:0016747">
    <property type="term" value="F:acyltransferase activity, transferring groups other than amino-acyl groups"/>
    <property type="evidence" value="ECO:0007669"/>
    <property type="project" value="InterPro"/>
</dbReference>
<comment type="caution">
    <text evidence="5">The sequence shown here is derived from an EMBL/GenBank/DDBJ whole genome shotgun (WGS) entry which is preliminary data.</text>
</comment>
<name>A0A939TQH3_9MICO</name>
<dbReference type="PANTHER" id="PTHR43877">
    <property type="entry name" value="AMINOALKYLPHOSPHONATE N-ACETYLTRANSFERASE-RELATED-RELATED"/>
    <property type="match status" value="1"/>
</dbReference>
<dbReference type="AlphaFoldDB" id="A0A939TQH3"/>
<keyword evidence="6" id="KW-1185">Reference proteome</keyword>
<evidence type="ECO:0000256" key="1">
    <source>
        <dbReference type="ARBA" id="ARBA00022679"/>
    </source>
</evidence>
<feature type="domain" description="N-acetyltransferase" evidence="4">
    <location>
        <begin position="12"/>
        <end position="148"/>
    </location>
</feature>
<sequence>MTAEQYAEFEERVIREFAEDLVNEGLHTPESARAESARAQAEEMPDGLDTEDELVFAATAAGERVGALWLEVRRRSTGPHVFVMELHVEPGHRRRGYGAEMMRAAEDVARSVGAGSIGLHVFGSNAAARGLYRGLGYREIETLLVADL</sequence>
<reference evidence="5" key="1">
    <citation type="submission" date="2021-03" db="EMBL/GenBank/DDBJ databases">
        <title>Microbacterium sp. nov., a novel actinobacterium isolated from cow dung.</title>
        <authorList>
            <person name="Zhang L."/>
        </authorList>
    </citation>
    <scope>NUCLEOTIDE SEQUENCE</scope>
    <source>
        <strain evidence="5">NEAU-LLB</strain>
    </source>
</reference>
<keyword evidence="1" id="KW-0808">Transferase</keyword>
<dbReference type="RefSeq" id="WP_208502609.1">
    <property type="nucleotide sequence ID" value="NZ_JAGFOA010000003.1"/>
</dbReference>
<evidence type="ECO:0000259" key="4">
    <source>
        <dbReference type="PROSITE" id="PS51186"/>
    </source>
</evidence>
<dbReference type="Proteomes" id="UP000680132">
    <property type="component" value="Unassembled WGS sequence"/>
</dbReference>
<evidence type="ECO:0000256" key="2">
    <source>
        <dbReference type="ARBA" id="ARBA00023315"/>
    </source>
</evidence>
<proteinExistence type="predicted"/>
<dbReference type="SUPFAM" id="SSF55729">
    <property type="entry name" value="Acyl-CoA N-acyltransferases (Nat)"/>
    <property type="match status" value="1"/>
</dbReference>
<accession>A0A939TQH3</accession>
<organism evidence="5 6">
    <name type="scientific">Microbacterium stercoris</name>
    <dbReference type="NCBI Taxonomy" id="2820289"/>
    <lineage>
        <taxon>Bacteria</taxon>
        <taxon>Bacillati</taxon>
        <taxon>Actinomycetota</taxon>
        <taxon>Actinomycetes</taxon>
        <taxon>Micrococcales</taxon>
        <taxon>Microbacteriaceae</taxon>
        <taxon>Microbacterium</taxon>
    </lineage>
</organism>
<gene>
    <name evidence="5" type="ORF">J5V96_08060</name>
</gene>
<dbReference type="InterPro" id="IPR050832">
    <property type="entry name" value="Bact_Acetyltransf"/>
</dbReference>
<dbReference type="EMBL" id="JAGFOA010000003">
    <property type="protein sequence ID" value="MBO3663465.1"/>
    <property type="molecule type" value="Genomic_DNA"/>
</dbReference>
<dbReference type="Pfam" id="PF00583">
    <property type="entry name" value="Acetyltransf_1"/>
    <property type="match status" value="1"/>
</dbReference>
<feature type="region of interest" description="Disordered" evidence="3">
    <location>
        <begin position="27"/>
        <end position="46"/>
    </location>
</feature>
<dbReference type="CDD" id="cd04301">
    <property type="entry name" value="NAT_SF"/>
    <property type="match status" value="1"/>
</dbReference>
<keyword evidence="2" id="KW-0012">Acyltransferase</keyword>
<evidence type="ECO:0000256" key="3">
    <source>
        <dbReference type="SAM" id="MobiDB-lite"/>
    </source>
</evidence>
<dbReference type="InterPro" id="IPR016181">
    <property type="entry name" value="Acyl_CoA_acyltransferase"/>
</dbReference>
<evidence type="ECO:0000313" key="5">
    <source>
        <dbReference type="EMBL" id="MBO3663465.1"/>
    </source>
</evidence>
<evidence type="ECO:0000313" key="6">
    <source>
        <dbReference type="Proteomes" id="UP000680132"/>
    </source>
</evidence>
<dbReference type="PROSITE" id="PS51186">
    <property type="entry name" value="GNAT"/>
    <property type="match status" value="1"/>
</dbReference>